<dbReference type="RefSeq" id="WP_244182901.1">
    <property type="nucleotide sequence ID" value="NZ_MLFS01000067.1"/>
</dbReference>
<sequence length="351" mass="38995">MKLNLRQQSRNEAQVRRWIGSGWHYAWSLGDREGELIIRPSNQQINVDLHYFHCGAGVLALTDPEPLLALLADCPALIATQDSDHWYWPFFNQYLSPQIADLFGHITPAHDSELNDALSLHLEVTLGDRRAWSQLLLAPATLRQWAQQPRWQRFYSPLPAALPLTLPLVVGRLSLSLECLRQLGRNDVLLPARPLFTPEGTGVLNCVHGQFQGKLILAAQPAEPDLFHIIRKEDPLMSDPNDPLLPAEQQAATALTEDTAWPQQDSPGNELHALPLELTLRCGNLCLTLGELQQLDAGSTVMVEHVTPGEAVLCHGSFVLAKGELVNVNGSLGFLITHMLSRRATEWDSVL</sequence>
<dbReference type="SUPFAM" id="SSF101801">
    <property type="entry name" value="Surface presentation of antigens (SPOA)"/>
    <property type="match status" value="1"/>
</dbReference>
<gene>
    <name evidence="2" type="ORF">HA48_18535</name>
</gene>
<accession>A0A1X1CZN1</accession>
<dbReference type="EMBL" id="MLFS01000067">
    <property type="protein sequence ID" value="ORM69898.1"/>
    <property type="molecule type" value="Genomic_DNA"/>
</dbReference>
<dbReference type="Gene3D" id="2.30.330.10">
    <property type="entry name" value="SpoA-like"/>
    <property type="match status" value="1"/>
</dbReference>
<dbReference type="Proteomes" id="UP000193104">
    <property type="component" value="Unassembled WGS sequence"/>
</dbReference>
<evidence type="ECO:0000313" key="3">
    <source>
        <dbReference type="Proteomes" id="UP000193104"/>
    </source>
</evidence>
<dbReference type="AlphaFoldDB" id="A0A1X1CZN1"/>
<keyword evidence="3" id="KW-1185">Reference proteome</keyword>
<dbReference type="Pfam" id="PF01052">
    <property type="entry name" value="FliMN_C"/>
    <property type="match status" value="1"/>
</dbReference>
<protein>
    <recommendedName>
        <fullName evidence="1">Flagellar motor switch protein FliN-like C-terminal domain-containing protein</fullName>
    </recommendedName>
</protein>
<reference evidence="2 3" key="1">
    <citation type="journal article" date="2017" name="Antonie Van Leeuwenhoek">
        <title>Phylogenomic resolution of the bacterial genus Pantoea and its relationship with Erwinia and Tatumella.</title>
        <authorList>
            <person name="Palmer M."/>
            <person name="Steenkamp E.T."/>
            <person name="Coetzee M.P."/>
            <person name="Chan W.Y."/>
            <person name="van Zyl E."/>
            <person name="De Maayer P."/>
            <person name="Coutinho T.A."/>
            <person name="Blom J."/>
            <person name="Smits T.H."/>
            <person name="Duffy B."/>
            <person name="Venter S.N."/>
        </authorList>
    </citation>
    <scope>NUCLEOTIDE SEQUENCE [LARGE SCALE GENOMIC DNA]</scope>
    <source>
        <strain evidence="2 3">LMG 26277</strain>
    </source>
</reference>
<dbReference type="STRING" id="1076551.HA48_18535"/>
<comment type="caution">
    <text evidence="2">The sequence shown here is derived from an EMBL/GenBank/DDBJ whole genome shotgun (WGS) entry which is preliminary data.</text>
</comment>
<evidence type="ECO:0000313" key="2">
    <source>
        <dbReference type="EMBL" id="ORM69898.1"/>
    </source>
</evidence>
<feature type="domain" description="Flagellar motor switch protein FliN-like C-terminal" evidence="1">
    <location>
        <begin position="270"/>
        <end position="340"/>
    </location>
</feature>
<dbReference type="InterPro" id="IPR001543">
    <property type="entry name" value="FliN-like_C"/>
</dbReference>
<proteinExistence type="predicted"/>
<dbReference type="InterPro" id="IPR036429">
    <property type="entry name" value="SpoA-like_sf"/>
</dbReference>
<name>A0A1X1CZN1_9GAMM</name>
<evidence type="ECO:0000259" key="1">
    <source>
        <dbReference type="Pfam" id="PF01052"/>
    </source>
</evidence>
<organism evidence="2 3">
    <name type="scientific">Pantoea wallisii</name>
    <dbReference type="NCBI Taxonomy" id="1076551"/>
    <lineage>
        <taxon>Bacteria</taxon>
        <taxon>Pseudomonadati</taxon>
        <taxon>Pseudomonadota</taxon>
        <taxon>Gammaproteobacteria</taxon>
        <taxon>Enterobacterales</taxon>
        <taxon>Erwiniaceae</taxon>
        <taxon>Pantoea</taxon>
    </lineage>
</organism>